<keyword evidence="1" id="KW-0238">DNA-binding</keyword>
<comment type="caution">
    <text evidence="3">The sequence shown here is derived from an EMBL/GenBank/DDBJ whole genome shotgun (WGS) entry which is preliminary data.</text>
</comment>
<evidence type="ECO:0000259" key="2">
    <source>
        <dbReference type="PROSITE" id="PS50943"/>
    </source>
</evidence>
<dbReference type="Proteomes" id="UP000824145">
    <property type="component" value="Unassembled WGS sequence"/>
</dbReference>
<sequence>MKFAERLRQERILNGYNQTYIAKYMNVSQVSVSNWERGLKEPDYQTLIDLAKLFNKSTDYMLGVTDR</sequence>
<dbReference type="Gene3D" id="1.10.260.40">
    <property type="entry name" value="lambda repressor-like DNA-binding domains"/>
    <property type="match status" value="1"/>
</dbReference>
<dbReference type="InterPro" id="IPR001387">
    <property type="entry name" value="Cro/C1-type_HTH"/>
</dbReference>
<dbReference type="AlphaFoldDB" id="A0A9D1MKT4"/>
<dbReference type="SMART" id="SM00530">
    <property type="entry name" value="HTH_XRE"/>
    <property type="match status" value="1"/>
</dbReference>
<protein>
    <submittedName>
        <fullName evidence="3">Helix-turn-helix transcriptional regulator</fullName>
    </submittedName>
</protein>
<reference evidence="3" key="1">
    <citation type="submission" date="2020-10" db="EMBL/GenBank/DDBJ databases">
        <authorList>
            <person name="Gilroy R."/>
        </authorList>
    </citation>
    <scope>NUCLEOTIDE SEQUENCE</scope>
    <source>
        <strain evidence="3">9366</strain>
    </source>
</reference>
<dbReference type="SUPFAM" id="SSF47413">
    <property type="entry name" value="lambda repressor-like DNA-binding domains"/>
    <property type="match status" value="1"/>
</dbReference>
<dbReference type="CDD" id="cd00093">
    <property type="entry name" value="HTH_XRE"/>
    <property type="match status" value="1"/>
</dbReference>
<evidence type="ECO:0000313" key="4">
    <source>
        <dbReference type="Proteomes" id="UP000824145"/>
    </source>
</evidence>
<dbReference type="GO" id="GO:0003677">
    <property type="term" value="F:DNA binding"/>
    <property type="evidence" value="ECO:0007669"/>
    <property type="project" value="UniProtKB-KW"/>
</dbReference>
<reference evidence="3" key="2">
    <citation type="journal article" date="2021" name="PeerJ">
        <title>Extensive microbial diversity within the chicken gut microbiome revealed by metagenomics and culture.</title>
        <authorList>
            <person name="Gilroy R."/>
            <person name="Ravi A."/>
            <person name="Getino M."/>
            <person name="Pursley I."/>
            <person name="Horton D.L."/>
            <person name="Alikhan N.F."/>
            <person name="Baker D."/>
            <person name="Gharbi K."/>
            <person name="Hall N."/>
            <person name="Watson M."/>
            <person name="Adriaenssens E.M."/>
            <person name="Foster-Nyarko E."/>
            <person name="Jarju S."/>
            <person name="Secka A."/>
            <person name="Antonio M."/>
            <person name="Oren A."/>
            <person name="Chaudhuri R.R."/>
            <person name="La Ragione R."/>
            <person name="Hildebrand F."/>
            <person name="Pallen M.J."/>
        </authorList>
    </citation>
    <scope>NUCLEOTIDE SEQUENCE</scope>
    <source>
        <strain evidence="3">9366</strain>
    </source>
</reference>
<name>A0A9D1MKT4_9FIRM</name>
<accession>A0A9D1MKT4</accession>
<dbReference type="PROSITE" id="PS50943">
    <property type="entry name" value="HTH_CROC1"/>
    <property type="match status" value="1"/>
</dbReference>
<proteinExistence type="predicted"/>
<dbReference type="PANTHER" id="PTHR46558:SF11">
    <property type="entry name" value="HTH-TYPE TRANSCRIPTIONAL REGULATOR XRE"/>
    <property type="match status" value="1"/>
</dbReference>
<dbReference type="InterPro" id="IPR010982">
    <property type="entry name" value="Lambda_DNA-bd_dom_sf"/>
</dbReference>
<evidence type="ECO:0000256" key="1">
    <source>
        <dbReference type="ARBA" id="ARBA00023125"/>
    </source>
</evidence>
<gene>
    <name evidence="3" type="ORF">IAB07_01180</name>
</gene>
<dbReference type="EMBL" id="DVNJ01000003">
    <property type="protein sequence ID" value="HIU62368.1"/>
    <property type="molecule type" value="Genomic_DNA"/>
</dbReference>
<evidence type="ECO:0000313" key="3">
    <source>
        <dbReference type="EMBL" id="HIU62368.1"/>
    </source>
</evidence>
<feature type="domain" description="HTH cro/C1-type" evidence="2">
    <location>
        <begin position="7"/>
        <end position="61"/>
    </location>
</feature>
<dbReference type="PANTHER" id="PTHR46558">
    <property type="entry name" value="TRACRIPTIONAL REGULATORY PROTEIN-RELATED-RELATED"/>
    <property type="match status" value="1"/>
</dbReference>
<dbReference type="Pfam" id="PF01381">
    <property type="entry name" value="HTH_3"/>
    <property type="match status" value="1"/>
</dbReference>
<organism evidence="3 4">
    <name type="scientific">Candidatus Caccalectryoclostridium excrementigallinarum</name>
    <dbReference type="NCBI Taxonomy" id="2840710"/>
    <lineage>
        <taxon>Bacteria</taxon>
        <taxon>Bacillati</taxon>
        <taxon>Bacillota</taxon>
        <taxon>Clostridia</taxon>
        <taxon>Christensenellales</taxon>
        <taxon>Christensenellaceae</taxon>
        <taxon>Christensenellaceae incertae sedis</taxon>
        <taxon>Candidatus Caccalectryoclostridium</taxon>
    </lineage>
</organism>